<proteinExistence type="predicted"/>
<feature type="region of interest" description="Disordered" evidence="1">
    <location>
        <begin position="244"/>
        <end position="286"/>
    </location>
</feature>
<feature type="compositionally biased region" description="Basic and acidic residues" evidence="1">
    <location>
        <begin position="249"/>
        <end position="263"/>
    </location>
</feature>
<dbReference type="Proteomes" id="UP000694867">
    <property type="component" value="Unplaced"/>
</dbReference>
<dbReference type="RefSeq" id="XP_018495340.1">
    <property type="nucleotide sequence ID" value="XM_018639824.1"/>
</dbReference>
<dbReference type="AlphaFoldDB" id="A0AAJ7L497"/>
<dbReference type="GO" id="GO:0048011">
    <property type="term" value="P:neurotrophin TRK receptor signaling pathway"/>
    <property type="evidence" value="ECO:0007669"/>
    <property type="project" value="InterPro"/>
</dbReference>
<gene>
    <name evidence="3" type="primary">LOC100902642</name>
</gene>
<dbReference type="PANTHER" id="PTHR21844:SF2">
    <property type="entry name" value="PROLINE-RICH AKT1 SUBSTRATE 1"/>
    <property type="match status" value="1"/>
</dbReference>
<dbReference type="GeneID" id="100902642"/>
<dbReference type="GO" id="GO:0032007">
    <property type="term" value="P:negative regulation of TOR signaling"/>
    <property type="evidence" value="ECO:0007669"/>
    <property type="project" value="InterPro"/>
</dbReference>
<keyword evidence="2" id="KW-1185">Reference proteome</keyword>
<dbReference type="GO" id="GO:0005737">
    <property type="term" value="C:cytoplasm"/>
    <property type="evidence" value="ECO:0007669"/>
    <property type="project" value="TreeGrafter"/>
</dbReference>
<organism evidence="2 3">
    <name type="scientific">Galendromus occidentalis</name>
    <name type="common">western predatory mite</name>
    <dbReference type="NCBI Taxonomy" id="34638"/>
    <lineage>
        <taxon>Eukaryota</taxon>
        <taxon>Metazoa</taxon>
        <taxon>Ecdysozoa</taxon>
        <taxon>Arthropoda</taxon>
        <taxon>Chelicerata</taxon>
        <taxon>Arachnida</taxon>
        <taxon>Acari</taxon>
        <taxon>Parasitiformes</taxon>
        <taxon>Mesostigmata</taxon>
        <taxon>Gamasina</taxon>
        <taxon>Phytoseioidea</taxon>
        <taxon>Phytoseiidae</taxon>
        <taxon>Typhlodrominae</taxon>
        <taxon>Galendromus</taxon>
    </lineage>
</organism>
<name>A0AAJ7L497_9ACAR</name>
<dbReference type="KEGG" id="goe:100902642"/>
<dbReference type="Pfam" id="PF15798">
    <property type="entry name" value="PRAS"/>
    <property type="match status" value="1"/>
</dbReference>
<feature type="compositionally biased region" description="Polar residues" evidence="1">
    <location>
        <begin position="202"/>
        <end position="212"/>
    </location>
</feature>
<feature type="region of interest" description="Disordered" evidence="1">
    <location>
        <begin position="310"/>
        <end position="330"/>
    </location>
</feature>
<dbReference type="InterPro" id="IPR026682">
    <property type="entry name" value="AKT1S1"/>
</dbReference>
<evidence type="ECO:0000313" key="2">
    <source>
        <dbReference type="Proteomes" id="UP000694867"/>
    </source>
</evidence>
<protein>
    <submittedName>
        <fullName evidence="3">Uncharacterized protein LOC100902642</fullName>
    </submittedName>
</protein>
<accession>A0AAJ7L497</accession>
<dbReference type="PANTHER" id="PTHR21844">
    <property type="entry name" value="AKT1 SUBSTRATE 1 PROTEIN"/>
    <property type="match status" value="1"/>
</dbReference>
<evidence type="ECO:0000256" key="1">
    <source>
        <dbReference type="SAM" id="MobiDB-lite"/>
    </source>
</evidence>
<reference evidence="3" key="1">
    <citation type="submission" date="2025-08" db="UniProtKB">
        <authorList>
            <consortium name="RefSeq"/>
        </authorList>
    </citation>
    <scope>IDENTIFICATION</scope>
</reference>
<evidence type="ECO:0000313" key="3">
    <source>
        <dbReference type="RefSeq" id="XP_018495340.1"/>
    </source>
</evidence>
<feature type="region of interest" description="Disordered" evidence="1">
    <location>
        <begin position="200"/>
        <end position="229"/>
    </location>
</feature>
<sequence>MGEIVFACACLNVELRCPEASAKSLRDEPLESVFGENLCYLAKPQKRVTHDWLLREKRCGENELRHCAACNALVFAIQGQDFVVPQKLKRSDKELDCLRQHNCFSECLQIIIDPSSTLLQRGLIDTETARKDSLVPGYLQNVRLKMIQVVKQVMTEKHRIIEEQHRRALEQWRALQSKCDYQCNTLLKIIEYQESAEERRFSSATTKSCSSVRRSESTESKASLLSSKEPALDDDVFEMQFNDEAIYEDDSRTEPAEEARELSGTDDEDEGVSTTSQERTQKSDMDLSQYATSLPIEVPKEASNWQGLRLDESSRSRLEQSPVKPEFEDIARSMKDLSDRMMDDQTKMFGDLPRPRLYTNHF</sequence>